<name>A0ABD2YWW5_9GENT</name>
<dbReference type="AlphaFoldDB" id="A0ABD2YWW5"/>
<protein>
    <submittedName>
        <fullName evidence="1">Uncharacterized protein</fullName>
    </submittedName>
</protein>
<evidence type="ECO:0000313" key="2">
    <source>
        <dbReference type="Proteomes" id="UP001630127"/>
    </source>
</evidence>
<comment type="caution">
    <text evidence="1">The sequence shown here is derived from an EMBL/GenBank/DDBJ whole genome shotgun (WGS) entry which is preliminary data.</text>
</comment>
<proteinExistence type="predicted"/>
<organism evidence="1 2">
    <name type="scientific">Cinchona calisaya</name>
    <dbReference type="NCBI Taxonomy" id="153742"/>
    <lineage>
        <taxon>Eukaryota</taxon>
        <taxon>Viridiplantae</taxon>
        <taxon>Streptophyta</taxon>
        <taxon>Embryophyta</taxon>
        <taxon>Tracheophyta</taxon>
        <taxon>Spermatophyta</taxon>
        <taxon>Magnoliopsida</taxon>
        <taxon>eudicotyledons</taxon>
        <taxon>Gunneridae</taxon>
        <taxon>Pentapetalae</taxon>
        <taxon>asterids</taxon>
        <taxon>lamiids</taxon>
        <taxon>Gentianales</taxon>
        <taxon>Rubiaceae</taxon>
        <taxon>Cinchonoideae</taxon>
        <taxon>Cinchoneae</taxon>
        <taxon>Cinchona</taxon>
    </lineage>
</organism>
<gene>
    <name evidence="1" type="ORF">ACH5RR_029449</name>
</gene>
<reference evidence="1 2" key="1">
    <citation type="submission" date="2024-11" db="EMBL/GenBank/DDBJ databases">
        <title>A near-complete genome assembly of Cinchona calisaya.</title>
        <authorList>
            <person name="Lian D.C."/>
            <person name="Zhao X.W."/>
            <person name="Wei L."/>
        </authorList>
    </citation>
    <scope>NUCLEOTIDE SEQUENCE [LARGE SCALE GENOMIC DNA]</scope>
    <source>
        <tissue evidence="1">Nenye</tissue>
    </source>
</reference>
<dbReference type="EMBL" id="JBJUIK010000012">
    <property type="protein sequence ID" value="KAL3510048.1"/>
    <property type="molecule type" value="Genomic_DNA"/>
</dbReference>
<sequence>MHWGIYEDDRRAIEGQIRSRHWEGFNTQVDPGATQLVKEFHCNLCELEDGKVRIQGVLLYFSADVINAYFNIPPIPSNQYLEFLNNKDKDMNAIKDAICDRRVDWIKSTSSATELKFARQGVSLVAKL</sequence>
<evidence type="ECO:0000313" key="1">
    <source>
        <dbReference type="EMBL" id="KAL3510048.1"/>
    </source>
</evidence>
<keyword evidence="2" id="KW-1185">Reference proteome</keyword>
<accession>A0ABD2YWW5</accession>
<dbReference type="Proteomes" id="UP001630127">
    <property type="component" value="Unassembled WGS sequence"/>
</dbReference>